<evidence type="ECO:0000256" key="1">
    <source>
        <dbReference type="ARBA" id="ARBA00022679"/>
    </source>
</evidence>
<dbReference type="InterPro" id="IPR051706">
    <property type="entry name" value="Glycosyltransferase_domain"/>
</dbReference>
<dbReference type="Proteomes" id="UP000259465">
    <property type="component" value="Chromosome"/>
</dbReference>
<dbReference type="PANTHER" id="PTHR32385:SF15">
    <property type="entry name" value="INOSITOL PHOSPHOCERAMIDE MANNOSYLTRANSFERASE 1"/>
    <property type="match status" value="1"/>
</dbReference>
<evidence type="ECO:0000313" key="2">
    <source>
        <dbReference type="EMBL" id="AXT45247.1"/>
    </source>
</evidence>
<dbReference type="Pfam" id="PF04488">
    <property type="entry name" value="Gly_transf_sug"/>
    <property type="match status" value="1"/>
</dbReference>
<reference evidence="2 3" key="1">
    <citation type="submission" date="2018-08" db="EMBL/GenBank/DDBJ databases">
        <title>Complete genome sequence of JP2-74.</title>
        <authorList>
            <person name="Wu L."/>
        </authorList>
    </citation>
    <scope>NUCLEOTIDE SEQUENCE [LARGE SCALE GENOMIC DNA]</scope>
    <source>
        <strain evidence="2 3">JP2-74</strain>
    </source>
</reference>
<dbReference type="GO" id="GO:0051999">
    <property type="term" value="P:mannosyl-inositol phosphorylceramide biosynthetic process"/>
    <property type="evidence" value="ECO:0007669"/>
    <property type="project" value="TreeGrafter"/>
</dbReference>
<evidence type="ECO:0000313" key="3">
    <source>
        <dbReference type="Proteomes" id="UP000259465"/>
    </source>
</evidence>
<dbReference type="Gene3D" id="3.90.550.20">
    <property type="match status" value="1"/>
</dbReference>
<evidence type="ECO:0008006" key="4">
    <source>
        <dbReference type="Google" id="ProtNLM"/>
    </source>
</evidence>
<gene>
    <name evidence="2" type="ORF">D1345_03165</name>
</gene>
<dbReference type="GO" id="GO:0000030">
    <property type="term" value="F:mannosyltransferase activity"/>
    <property type="evidence" value="ECO:0007669"/>
    <property type="project" value="TreeGrafter"/>
</dbReference>
<protein>
    <recommendedName>
        <fullName evidence="4">Glycosyl transferase</fullName>
    </recommendedName>
</protein>
<sequence>MRLLQRPHHRNRRRSHLLVNPTLATPAADIPRRIHQIWYQGAAALPDKYRRYRDTWMRRHPDWEFVFWDAPRMQALVDEHYPWFAARYASFERDIQRIDAARYLFLALHGGFYIDMDIENLRPIDPLLPGRRLILSRTHGFNNALIGSAPGHPLWNTVLDRLAAGQSAPLDPAMPARLRESPAMRTAVTVGPRFFTWCAQQSGCLDDPATLCCPGYYFEPGSPTPDGSSWPPANDPDGGYARHHMDLNWLGLRHRLLSRLNRLLLPWLTRRLPLQ</sequence>
<keyword evidence="3" id="KW-1185">Reference proteome</keyword>
<name>A0AAD0RMG1_9NEIS</name>
<keyword evidence="1" id="KW-0808">Transferase</keyword>
<dbReference type="AlphaFoldDB" id="A0AAD0RMG1"/>
<dbReference type="SUPFAM" id="SSF53448">
    <property type="entry name" value="Nucleotide-diphospho-sugar transferases"/>
    <property type="match status" value="1"/>
</dbReference>
<dbReference type="InterPro" id="IPR007577">
    <property type="entry name" value="GlycoTrfase_DXD_sugar-bd_CS"/>
</dbReference>
<dbReference type="KEGG" id="crz:D1345_03165"/>
<proteinExistence type="predicted"/>
<dbReference type="PANTHER" id="PTHR32385">
    <property type="entry name" value="MANNOSYL PHOSPHORYLINOSITOL CERAMIDE SYNTHASE"/>
    <property type="match status" value="1"/>
</dbReference>
<accession>A0AAD0RMG1</accession>
<dbReference type="EMBL" id="CP031968">
    <property type="protein sequence ID" value="AXT45247.1"/>
    <property type="molecule type" value="Genomic_DNA"/>
</dbReference>
<dbReference type="InterPro" id="IPR029044">
    <property type="entry name" value="Nucleotide-diphossugar_trans"/>
</dbReference>
<organism evidence="2 3">
    <name type="scientific">Chromobacterium rhizoryzae</name>
    <dbReference type="NCBI Taxonomy" id="1778675"/>
    <lineage>
        <taxon>Bacteria</taxon>
        <taxon>Pseudomonadati</taxon>
        <taxon>Pseudomonadota</taxon>
        <taxon>Betaproteobacteria</taxon>
        <taxon>Neisseriales</taxon>
        <taxon>Chromobacteriaceae</taxon>
        <taxon>Chromobacterium</taxon>
    </lineage>
</organism>
<dbReference type="GO" id="GO:0016020">
    <property type="term" value="C:membrane"/>
    <property type="evidence" value="ECO:0007669"/>
    <property type="project" value="GOC"/>
</dbReference>